<sequence length="194" mass="22427">MLFRNPTYWARDRREDDFELICPDGRRTDVNKWKTCNLGSVPSNVVVTASFKSENERMNMWRLLQYGQEFYASDSLIFVVTMIPCSDDVRHMTDESLATFHRNQRKLPQKQSQHECISKVNRQLVQRNPSSSFGGADLRISSPNTFTRNGSKLTNYETRYSSFLCIKGRNSFSSLAQQSDFQNRLLISPPILAP</sequence>
<organism evidence="2 3">
    <name type="scientific">Protopolystoma xenopodis</name>
    <dbReference type="NCBI Taxonomy" id="117903"/>
    <lineage>
        <taxon>Eukaryota</taxon>
        <taxon>Metazoa</taxon>
        <taxon>Spiralia</taxon>
        <taxon>Lophotrochozoa</taxon>
        <taxon>Platyhelminthes</taxon>
        <taxon>Monogenea</taxon>
        <taxon>Polyopisthocotylea</taxon>
        <taxon>Polystomatidea</taxon>
        <taxon>Polystomatidae</taxon>
        <taxon>Protopolystoma</taxon>
    </lineage>
</organism>
<dbReference type="GO" id="GO:0006826">
    <property type="term" value="P:iron ion transport"/>
    <property type="evidence" value="ECO:0007669"/>
    <property type="project" value="TreeGrafter"/>
</dbReference>
<keyword evidence="3" id="KW-1185">Reference proteome</keyword>
<dbReference type="GO" id="GO:0055037">
    <property type="term" value="C:recycling endosome"/>
    <property type="evidence" value="ECO:0007669"/>
    <property type="project" value="TreeGrafter"/>
</dbReference>
<evidence type="ECO:0000259" key="1">
    <source>
        <dbReference type="PROSITE" id="PS51408"/>
    </source>
</evidence>
<feature type="domain" description="Transferrin-like" evidence="1">
    <location>
        <begin position="1"/>
        <end position="138"/>
    </location>
</feature>
<evidence type="ECO:0000313" key="3">
    <source>
        <dbReference type="Proteomes" id="UP000784294"/>
    </source>
</evidence>
<dbReference type="PANTHER" id="PTHR11485">
    <property type="entry name" value="TRANSFERRIN"/>
    <property type="match status" value="1"/>
</dbReference>
<dbReference type="EMBL" id="CAAALY010019691">
    <property type="protein sequence ID" value="VEL14007.1"/>
    <property type="molecule type" value="Genomic_DNA"/>
</dbReference>
<accession>A0A448WKI1</accession>
<dbReference type="AlphaFoldDB" id="A0A448WKI1"/>
<dbReference type="OrthoDB" id="9981115at2759"/>
<dbReference type="SUPFAM" id="SSF53850">
    <property type="entry name" value="Periplasmic binding protein-like II"/>
    <property type="match status" value="1"/>
</dbReference>
<dbReference type="GO" id="GO:0005886">
    <property type="term" value="C:plasma membrane"/>
    <property type="evidence" value="ECO:0007669"/>
    <property type="project" value="TreeGrafter"/>
</dbReference>
<dbReference type="PANTHER" id="PTHR11485:SF29">
    <property type="entry name" value="TRANSFERRIN 2"/>
    <property type="match status" value="1"/>
</dbReference>
<dbReference type="Proteomes" id="UP000784294">
    <property type="component" value="Unassembled WGS sequence"/>
</dbReference>
<gene>
    <name evidence="2" type="ORF">PXEA_LOCUS7447</name>
</gene>
<dbReference type="GO" id="GO:0005769">
    <property type="term" value="C:early endosome"/>
    <property type="evidence" value="ECO:0007669"/>
    <property type="project" value="TreeGrafter"/>
</dbReference>
<dbReference type="PROSITE" id="PS51408">
    <property type="entry name" value="TRANSFERRIN_LIKE_4"/>
    <property type="match status" value="1"/>
</dbReference>
<dbReference type="InterPro" id="IPR001156">
    <property type="entry name" value="Transferrin-like_dom"/>
</dbReference>
<evidence type="ECO:0000313" key="2">
    <source>
        <dbReference type="EMBL" id="VEL14007.1"/>
    </source>
</evidence>
<proteinExistence type="predicted"/>
<dbReference type="Gene3D" id="3.40.190.10">
    <property type="entry name" value="Periplasmic binding protein-like II"/>
    <property type="match status" value="1"/>
</dbReference>
<name>A0A448WKI1_9PLAT</name>
<protein>
    <recommendedName>
        <fullName evidence="1">Transferrin-like domain-containing protein</fullName>
    </recommendedName>
</protein>
<dbReference type="GO" id="GO:0005615">
    <property type="term" value="C:extracellular space"/>
    <property type="evidence" value="ECO:0007669"/>
    <property type="project" value="TreeGrafter"/>
</dbReference>
<dbReference type="Pfam" id="PF00405">
    <property type="entry name" value="Transferrin"/>
    <property type="match status" value="1"/>
</dbReference>
<comment type="caution">
    <text evidence="2">The sequence shown here is derived from an EMBL/GenBank/DDBJ whole genome shotgun (WGS) entry which is preliminary data.</text>
</comment>
<reference evidence="2" key="1">
    <citation type="submission" date="2018-11" db="EMBL/GenBank/DDBJ databases">
        <authorList>
            <consortium name="Pathogen Informatics"/>
        </authorList>
    </citation>
    <scope>NUCLEOTIDE SEQUENCE</scope>
</reference>